<evidence type="ECO:0000256" key="1">
    <source>
        <dbReference type="SAM" id="MobiDB-lite"/>
    </source>
</evidence>
<keyword evidence="3" id="KW-1185">Reference proteome</keyword>
<accession>A0A4Y2QQQ5</accession>
<organism evidence="2 3">
    <name type="scientific">Araneus ventricosus</name>
    <name type="common">Orbweaver spider</name>
    <name type="synonym">Epeira ventricosa</name>
    <dbReference type="NCBI Taxonomy" id="182803"/>
    <lineage>
        <taxon>Eukaryota</taxon>
        <taxon>Metazoa</taxon>
        <taxon>Ecdysozoa</taxon>
        <taxon>Arthropoda</taxon>
        <taxon>Chelicerata</taxon>
        <taxon>Arachnida</taxon>
        <taxon>Araneae</taxon>
        <taxon>Araneomorphae</taxon>
        <taxon>Entelegynae</taxon>
        <taxon>Araneoidea</taxon>
        <taxon>Araneidae</taxon>
        <taxon>Araneus</taxon>
    </lineage>
</organism>
<protein>
    <submittedName>
        <fullName evidence="2">Uncharacterized protein</fullName>
    </submittedName>
</protein>
<dbReference type="AlphaFoldDB" id="A0A4Y2QQQ5"/>
<reference evidence="2 3" key="1">
    <citation type="journal article" date="2019" name="Sci. Rep.">
        <title>Orb-weaving spider Araneus ventricosus genome elucidates the spidroin gene catalogue.</title>
        <authorList>
            <person name="Kono N."/>
            <person name="Nakamura H."/>
            <person name="Ohtoshi R."/>
            <person name="Moran D.A.P."/>
            <person name="Shinohara A."/>
            <person name="Yoshida Y."/>
            <person name="Fujiwara M."/>
            <person name="Mori M."/>
            <person name="Tomita M."/>
            <person name="Arakawa K."/>
        </authorList>
    </citation>
    <scope>NUCLEOTIDE SEQUENCE [LARGE SCALE GENOMIC DNA]</scope>
</reference>
<comment type="caution">
    <text evidence="2">The sequence shown here is derived from an EMBL/GenBank/DDBJ whole genome shotgun (WGS) entry which is preliminary data.</text>
</comment>
<gene>
    <name evidence="2" type="ORF">AVEN_180369_1</name>
</gene>
<sequence length="88" mass="9999">MQKEEHEKWMSIDEDIPVAATPTDLEICQTICEQDQAINVDDSDGGECVEENPPTNVEMKHEFDILKHSVQHRSTNNNNNNSTSMNNI</sequence>
<evidence type="ECO:0000313" key="3">
    <source>
        <dbReference type="Proteomes" id="UP000499080"/>
    </source>
</evidence>
<name>A0A4Y2QQQ5_ARAVE</name>
<dbReference type="Proteomes" id="UP000499080">
    <property type="component" value="Unassembled WGS sequence"/>
</dbReference>
<feature type="region of interest" description="Disordered" evidence="1">
    <location>
        <begin position="69"/>
        <end position="88"/>
    </location>
</feature>
<dbReference type="OrthoDB" id="6617542at2759"/>
<evidence type="ECO:0000313" key="2">
    <source>
        <dbReference type="EMBL" id="GBN65722.1"/>
    </source>
</evidence>
<feature type="compositionally biased region" description="Low complexity" evidence="1">
    <location>
        <begin position="74"/>
        <end position="88"/>
    </location>
</feature>
<dbReference type="EMBL" id="BGPR01014554">
    <property type="protein sequence ID" value="GBN65722.1"/>
    <property type="molecule type" value="Genomic_DNA"/>
</dbReference>
<proteinExistence type="predicted"/>